<keyword evidence="4" id="KW-0732">Signal</keyword>
<dbReference type="Proteomes" id="UP000694871">
    <property type="component" value="Unplaced"/>
</dbReference>
<feature type="region of interest" description="Disordered" evidence="3">
    <location>
        <begin position="147"/>
        <end position="167"/>
    </location>
</feature>
<dbReference type="PROSITE" id="PS50082">
    <property type="entry name" value="WD_REPEATS_2"/>
    <property type="match status" value="1"/>
</dbReference>
<keyword evidence="5" id="KW-1185">Reference proteome</keyword>
<feature type="chain" id="PRO_5045546304" evidence="4">
    <location>
        <begin position="19"/>
        <end position="224"/>
    </location>
</feature>
<dbReference type="PANTHER" id="PTHR46108:SF3">
    <property type="entry name" value="WD REPEAT- AND FYVE DOMAIN-CONTAINING PROTEIN 4"/>
    <property type="match status" value="1"/>
</dbReference>
<dbReference type="RefSeq" id="XP_015269665.1">
    <property type="nucleotide sequence ID" value="XM_015414179.1"/>
</dbReference>
<dbReference type="PANTHER" id="PTHR46108">
    <property type="entry name" value="BLUE CHEESE"/>
    <property type="match status" value="1"/>
</dbReference>
<keyword evidence="1 2" id="KW-0853">WD repeat</keyword>
<dbReference type="GeneID" id="107112972"/>
<dbReference type="SMART" id="SM00320">
    <property type="entry name" value="WD40"/>
    <property type="match status" value="4"/>
</dbReference>
<sequence>MGFTFQSGLSSLWRILSALYGHRGAVTCLAASASYGVVVSGSADRSGIIWDLHRLTRLARLPAHPACLSAVAVSDSTGDIACCAGTALYIWNISGKPLAKLDSACGSGSTLSCCCFLTVADWDVHGLIATGDTGGHVQVWKLGTASPQRLDGSSDSQESLAKKAGGREEPPLLLRRELERSSAACPWNRPGRAAALTTLAVSRNSSRLLAGDENGRLFCWSMDE</sequence>
<dbReference type="SUPFAM" id="SSF50978">
    <property type="entry name" value="WD40 repeat-like"/>
    <property type="match status" value="1"/>
</dbReference>
<dbReference type="InterPro" id="IPR036322">
    <property type="entry name" value="WD40_repeat_dom_sf"/>
</dbReference>
<dbReference type="InterPro" id="IPR015943">
    <property type="entry name" value="WD40/YVTN_repeat-like_dom_sf"/>
</dbReference>
<dbReference type="InterPro" id="IPR051944">
    <property type="entry name" value="BEACH_domain_protein"/>
</dbReference>
<proteinExistence type="predicted"/>
<dbReference type="Gene3D" id="2.130.10.10">
    <property type="entry name" value="YVTN repeat-like/Quinoprotein amine dehydrogenase"/>
    <property type="match status" value="1"/>
</dbReference>
<name>A0ABM1K7H8_GEKJA</name>
<dbReference type="PROSITE" id="PS50294">
    <property type="entry name" value="WD_REPEATS_REGION"/>
    <property type="match status" value="1"/>
</dbReference>
<feature type="repeat" description="WD" evidence="2">
    <location>
        <begin position="19"/>
        <end position="60"/>
    </location>
</feature>
<organism evidence="5 6">
    <name type="scientific">Gekko japonicus</name>
    <name type="common">Schlegel's Japanese gecko</name>
    <dbReference type="NCBI Taxonomy" id="146911"/>
    <lineage>
        <taxon>Eukaryota</taxon>
        <taxon>Metazoa</taxon>
        <taxon>Chordata</taxon>
        <taxon>Craniata</taxon>
        <taxon>Vertebrata</taxon>
        <taxon>Euteleostomi</taxon>
        <taxon>Lepidosauria</taxon>
        <taxon>Squamata</taxon>
        <taxon>Bifurcata</taxon>
        <taxon>Gekkota</taxon>
        <taxon>Gekkonidae</taxon>
        <taxon>Gekkoninae</taxon>
        <taxon>Gekko</taxon>
    </lineage>
</organism>
<evidence type="ECO:0000256" key="4">
    <source>
        <dbReference type="SAM" id="SignalP"/>
    </source>
</evidence>
<gene>
    <name evidence="6" type="primary">LOC107112972</name>
</gene>
<evidence type="ECO:0000313" key="5">
    <source>
        <dbReference type="Proteomes" id="UP000694871"/>
    </source>
</evidence>
<accession>A0ABM1K7H8</accession>
<feature type="compositionally biased region" description="Polar residues" evidence="3">
    <location>
        <begin position="147"/>
        <end position="159"/>
    </location>
</feature>
<evidence type="ECO:0000256" key="1">
    <source>
        <dbReference type="ARBA" id="ARBA00022574"/>
    </source>
</evidence>
<feature type="signal peptide" evidence="4">
    <location>
        <begin position="1"/>
        <end position="18"/>
    </location>
</feature>
<dbReference type="Pfam" id="PF00400">
    <property type="entry name" value="WD40"/>
    <property type="match status" value="1"/>
</dbReference>
<evidence type="ECO:0000256" key="3">
    <source>
        <dbReference type="SAM" id="MobiDB-lite"/>
    </source>
</evidence>
<evidence type="ECO:0000313" key="6">
    <source>
        <dbReference type="RefSeq" id="XP_015269665.1"/>
    </source>
</evidence>
<evidence type="ECO:0000256" key="2">
    <source>
        <dbReference type="PROSITE-ProRule" id="PRU00221"/>
    </source>
</evidence>
<reference evidence="6" key="1">
    <citation type="submission" date="2025-08" db="UniProtKB">
        <authorList>
            <consortium name="RefSeq"/>
        </authorList>
    </citation>
    <scope>IDENTIFICATION</scope>
</reference>
<protein>
    <submittedName>
        <fullName evidence="6">WD repeat- and FYVE domain-containing protein 4-like</fullName>
    </submittedName>
</protein>
<dbReference type="InterPro" id="IPR001680">
    <property type="entry name" value="WD40_rpt"/>
</dbReference>